<keyword evidence="1" id="KW-0812">Transmembrane</keyword>
<organism evidence="2 3">
    <name type="scientific">Campylobacter rectus RM3267</name>
    <dbReference type="NCBI Taxonomy" id="553218"/>
    <lineage>
        <taxon>Bacteria</taxon>
        <taxon>Pseudomonadati</taxon>
        <taxon>Campylobacterota</taxon>
        <taxon>Epsilonproteobacteria</taxon>
        <taxon>Campylobacterales</taxon>
        <taxon>Campylobacteraceae</taxon>
        <taxon>Campylobacter</taxon>
    </lineage>
</organism>
<dbReference type="AlphaFoldDB" id="B9D5E7"/>
<keyword evidence="3" id="KW-1185">Reference proteome</keyword>
<gene>
    <name evidence="2" type="ORF">CAMRE0001_2515</name>
</gene>
<proteinExistence type="predicted"/>
<name>B9D5E7_CAMRE</name>
<dbReference type="OrthoDB" id="5361968at2"/>
<dbReference type="Proteomes" id="UP000003082">
    <property type="component" value="Unassembled WGS sequence"/>
</dbReference>
<evidence type="ECO:0000313" key="3">
    <source>
        <dbReference type="Proteomes" id="UP000003082"/>
    </source>
</evidence>
<dbReference type="EMBL" id="ACFU01000038">
    <property type="protein sequence ID" value="EEF12786.1"/>
    <property type="molecule type" value="Genomic_DNA"/>
</dbReference>
<protein>
    <recommendedName>
        <fullName evidence="4">DUF304 domain-containing protein</fullName>
    </recommendedName>
</protein>
<evidence type="ECO:0008006" key="4">
    <source>
        <dbReference type="Google" id="ProtNLM"/>
    </source>
</evidence>
<keyword evidence="1" id="KW-1133">Transmembrane helix</keyword>
<dbReference type="STRING" id="553218.CAMRE0001_2515"/>
<feature type="transmembrane region" description="Helical" evidence="1">
    <location>
        <begin position="52"/>
        <end position="77"/>
    </location>
</feature>
<evidence type="ECO:0000256" key="1">
    <source>
        <dbReference type="SAM" id="Phobius"/>
    </source>
</evidence>
<reference evidence="2 3" key="1">
    <citation type="submission" date="2008-08" db="EMBL/GenBank/DDBJ databases">
        <authorList>
            <person name="Madupu R."/>
            <person name="Durkin A.S."/>
            <person name="Torralba M."/>
            <person name="Methe B."/>
            <person name="Sutton G.G."/>
            <person name="Strausberg R.L."/>
            <person name="Nelson K.E."/>
        </authorList>
    </citation>
    <scope>NUCLEOTIDE SEQUENCE [LARGE SCALE GENOMIC DNA]</scope>
    <source>
        <strain evidence="2 3">RM3267</strain>
    </source>
</reference>
<dbReference type="eggNOG" id="ENOG5031A1P">
    <property type="taxonomic scope" value="Bacteria"/>
</dbReference>
<keyword evidence="1" id="KW-0472">Membrane</keyword>
<accession>B9D5E7</accession>
<evidence type="ECO:0000313" key="2">
    <source>
        <dbReference type="EMBL" id="EEF12786.1"/>
    </source>
</evidence>
<sequence length="154" mass="17815">MEKRMQKDCDENAKLLYKLDKRKSILVLIDLIGFGLLFLMIISSAIAYLTGIFLALGFLVSLLFIVPMFEIILFNYIEIYKDRIIINRFILGDALIKNTDIFSCSVFDRPFIPKKITIGKKAKQVRRLKTFTIMSLDSKQVADIKKHIDSIIVY</sequence>
<comment type="caution">
    <text evidence="2">The sequence shown here is derived from an EMBL/GenBank/DDBJ whole genome shotgun (WGS) entry which is preliminary data.</text>
</comment>
<feature type="transmembrane region" description="Helical" evidence="1">
    <location>
        <begin position="25"/>
        <end position="46"/>
    </location>
</feature>